<reference evidence="2" key="1">
    <citation type="journal article" date="2019" name="Int. J. Syst. Evol. Microbiol.">
        <title>The Global Catalogue of Microorganisms (GCM) 10K type strain sequencing project: providing services to taxonomists for standard genome sequencing and annotation.</title>
        <authorList>
            <consortium name="The Broad Institute Genomics Platform"/>
            <consortium name="The Broad Institute Genome Sequencing Center for Infectious Disease"/>
            <person name="Wu L."/>
            <person name="Ma J."/>
        </authorList>
    </citation>
    <scope>NUCLEOTIDE SEQUENCE [LARGE SCALE GENOMIC DNA]</scope>
    <source>
        <strain evidence="2">CCM 8897</strain>
    </source>
</reference>
<dbReference type="EMBL" id="JBHSSM010000016">
    <property type="protein sequence ID" value="MFC6315208.1"/>
    <property type="molecule type" value="Genomic_DNA"/>
</dbReference>
<evidence type="ECO:0000313" key="1">
    <source>
        <dbReference type="EMBL" id="MFC6315208.1"/>
    </source>
</evidence>
<protein>
    <submittedName>
        <fullName evidence="1">Uncharacterized protein</fullName>
    </submittedName>
</protein>
<proteinExistence type="predicted"/>
<evidence type="ECO:0000313" key="2">
    <source>
        <dbReference type="Proteomes" id="UP001596310"/>
    </source>
</evidence>
<gene>
    <name evidence="1" type="ORF">ACFQHW_06420</name>
</gene>
<name>A0ABW1UQ79_9LACO</name>
<comment type="caution">
    <text evidence="1">The sequence shown here is derived from an EMBL/GenBank/DDBJ whole genome shotgun (WGS) entry which is preliminary data.</text>
</comment>
<keyword evidence="2" id="KW-1185">Reference proteome</keyword>
<dbReference type="RefSeq" id="WP_125598128.1">
    <property type="nucleotide sequence ID" value="NZ_JBHSSM010000016.1"/>
</dbReference>
<sequence length="162" mass="18806">MYLTQSDQQVLSLFDQRLKANDMVRGDIAADLGFKHASAVTNWSSRGIPENQLFKVIKAMRDARFMIGACLLESGMVLPKITKAKDDSYAWFFSQKKEESERRALDNRFTELNSKPVDQRTSADREEMKRYCDEYLQEVTAEVELVLQITDDWGIQEVIKWK</sequence>
<accession>A0ABW1UQ79</accession>
<dbReference type="Proteomes" id="UP001596310">
    <property type="component" value="Unassembled WGS sequence"/>
</dbReference>
<organism evidence="1 2">
    <name type="scientific">Lapidilactobacillus achengensis</name>
    <dbReference type="NCBI Taxonomy" id="2486000"/>
    <lineage>
        <taxon>Bacteria</taxon>
        <taxon>Bacillati</taxon>
        <taxon>Bacillota</taxon>
        <taxon>Bacilli</taxon>
        <taxon>Lactobacillales</taxon>
        <taxon>Lactobacillaceae</taxon>
        <taxon>Lapidilactobacillus</taxon>
    </lineage>
</organism>